<feature type="signal peptide" evidence="1">
    <location>
        <begin position="1"/>
        <end position="26"/>
    </location>
</feature>
<evidence type="ECO:0000256" key="1">
    <source>
        <dbReference type="SAM" id="SignalP"/>
    </source>
</evidence>
<dbReference type="GO" id="GO:0016787">
    <property type="term" value="F:hydrolase activity"/>
    <property type="evidence" value="ECO:0007669"/>
    <property type="project" value="UniProtKB-KW"/>
</dbReference>
<keyword evidence="4" id="KW-1185">Reference proteome</keyword>
<keyword evidence="1" id="KW-0732">Signal</keyword>
<dbReference type="PANTHER" id="PTHR43194">
    <property type="entry name" value="HYDROLASE ALPHA/BETA FOLD FAMILY"/>
    <property type="match status" value="1"/>
</dbReference>
<dbReference type="EMBL" id="CP054212">
    <property type="protein sequence ID" value="QKJ89228.1"/>
    <property type="molecule type" value="Genomic_DNA"/>
</dbReference>
<keyword evidence="3" id="KW-0378">Hydrolase</keyword>
<feature type="chain" id="PRO_5026685319" evidence="1">
    <location>
        <begin position="27"/>
        <end position="393"/>
    </location>
</feature>
<evidence type="ECO:0000313" key="3">
    <source>
        <dbReference type="EMBL" id="QKJ89228.1"/>
    </source>
</evidence>
<sequence>MKGRNTLGFLCTTAFFCGLPLANALAQTPGSERVTLQKGPITIQSQGNFYVEGSYTPTDNGQRMAGQMYVQYQIPAKQTHRWPIVLIHGGGQTGAGYYETPDGREGWATWFLSQGYAVYVVDQVGRGRSGYYPDSYGPTRKPSTEYSMSWFSRQQDKNLYPQAKQHTQWPGMGKPGDKTFDQFFAAQVEDMTNLQQNETLNRSAVDKLIDKIGPIIMLTHSQSGPIGWGIANDRPKGVKALVAVESSGPPFYNLKDVGAPDWFKYGKKVVRPYGITQTPLTYSPALTDPEALKPTLQSKADSADVTRCWLQATPAHQLVNLAQVPILMVGSASSYHVPFDHCTSKYLTQAGVKNDFIRLPDAGIKGNGHFIMLEENNLQAAQFIQSWLDKNIH</sequence>
<organism evidence="3 4">
    <name type="scientific">Paramixta manurensis</name>
    <dbReference type="NCBI Taxonomy" id="2740817"/>
    <lineage>
        <taxon>Bacteria</taxon>
        <taxon>Pseudomonadati</taxon>
        <taxon>Pseudomonadota</taxon>
        <taxon>Gammaproteobacteria</taxon>
        <taxon>Enterobacterales</taxon>
        <taxon>Erwiniaceae</taxon>
        <taxon>Paramixta</taxon>
    </lineage>
</organism>
<dbReference type="Proteomes" id="UP000505325">
    <property type="component" value="Chromosome"/>
</dbReference>
<feature type="domain" description="AB hydrolase-1" evidence="2">
    <location>
        <begin position="84"/>
        <end position="375"/>
    </location>
</feature>
<proteinExistence type="predicted"/>
<accession>A0A6M8UEN9</accession>
<reference evidence="3 4" key="1">
    <citation type="submission" date="2020-06" db="EMBL/GenBank/DDBJ databases">
        <title>Genome sequence of Paramixta manurensis strain PD-1.</title>
        <authorList>
            <person name="Lee C.W."/>
            <person name="Kim J."/>
        </authorList>
    </citation>
    <scope>NUCLEOTIDE SEQUENCE [LARGE SCALE GENOMIC DNA]</scope>
    <source>
        <strain evidence="3 4">PD-1</strain>
    </source>
</reference>
<gene>
    <name evidence="3" type="ORF">PMPD1_4329</name>
</gene>
<evidence type="ECO:0000259" key="2">
    <source>
        <dbReference type="Pfam" id="PF12697"/>
    </source>
</evidence>
<dbReference type="Pfam" id="PF12697">
    <property type="entry name" value="Abhydrolase_6"/>
    <property type="match status" value="1"/>
</dbReference>
<dbReference type="InterPro" id="IPR050228">
    <property type="entry name" value="Carboxylesterase_BioH"/>
</dbReference>
<dbReference type="KEGG" id="pmak:PMPD1_4329"/>
<dbReference type="InterPro" id="IPR000073">
    <property type="entry name" value="AB_hydrolase_1"/>
</dbReference>
<name>A0A6M8UEN9_9GAMM</name>
<protein>
    <submittedName>
        <fullName evidence="3">Alpha/beta fold hydrolase</fullName>
    </submittedName>
</protein>
<dbReference type="PANTHER" id="PTHR43194:SF4">
    <property type="entry name" value="AB HYDROLASE-1 DOMAIN-CONTAINING PROTEIN"/>
    <property type="match status" value="1"/>
</dbReference>
<dbReference type="Gene3D" id="3.40.50.1820">
    <property type="entry name" value="alpha/beta hydrolase"/>
    <property type="match status" value="1"/>
</dbReference>
<evidence type="ECO:0000313" key="4">
    <source>
        <dbReference type="Proteomes" id="UP000505325"/>
    </source>
</evidence>
<dbReference type="RefSeq" id="WP_173636041.1">
    <property type="nucleotide sequence ID" value="NZ_CP054212.1"/>
</dbReference>
<dbReference type="CDD" id="cd12809">
    <property type="entry name" value="Esterase_713_like-2"/>
    <property type="match status" value="1"/>
</dbReference>
<dbReference type="AlphaFoldDB" id="A0A6M8UEN9"/>
<dbReference type="InterPro" id="IPR029058">
    <property type="entry name" value="AB_hydrolase_fold"/>
</dbReference>
<dbReference type="SUPFAM" id="SSF53474">
    <property type="entry name" value="alpha/beta-Hydrolases"/>
    <property type="match status" value="1"/>
</dbReference>